<dbReference type="Gene3D" id="1.10.1200.10">
    <property type="entry name" value="ACP-like"/>
    <property type="match status" value="1"/>
</dbReference>
<keyword evidence="2" id="KW-1185">Reference proteome</keyword>
<proteinExistence type="predicted"/>
<dbReference type="SUPFAM" id="SSF47336">
    <property type="entry name" value="ACP-like"/>
    <property type="match status" value="1"/>
</dbReference>
<reference evidence="2" key="1">
    <citation type="journal article" date="2019" name="Int. J. Syst. Evol. Microbiol.">
        <title>The Global Catalogue of Microorganisms (GCM) 10K type strain sequencing project: providing services to taxonomists for standard genome sequencing and annotation.</title>
        <authorList>
            <consortium name="The Broad Institute Genomics Platform"/>
            <consortium name="The Broad Institute Genome Sequencing Center for Infectious Disease"/>
            <person name="Wu L."/>
            <person name="Ma J."/>
        </authorList>
    </citation>
    <scope>NUCLEOTIDE SEQUENCE [LARGE SCALE GENOMIC DNA]</scope>
    <source>
        <strain evidence="2">JCM 10083</strain>
    </source>
</reference>
<evidence type="ECO:0008006" key="3">
    <source>
        <dbReference type="Google" id="ProtNLM"/>
    </source>
</evidence>
<sequence>MTPRQAQEIIEDALLRVVPDADLAALATDADVREVLEMDSLDFLSYVETLSATSGLRIEEDDYPAFTTVAGGAGFLAAHAETG</sequence>
<gene>
    <name evidence="1" type="ORF">ACFQVD_08515</name>
</gene>
<name>A0ABW2SV59_9ACTN</name>
<dbReference type="EMBL" id="JBHTEE010000001">
    <property type="protein sequence ID" value="MFC7600149.1"/>
    <property type="molecule type" value="Genomic_DNA"/>
</dbReference>
<dbReference type="Proteomes" id="UP001596514">
    <property type="component" value="Unassembled WGS sequence"/>
</dbReference>
<evidence type="ECO:0000313" key="2">
    <source>
        <dbReference type="Proteomes" id="UP001596514"/>
    </source>
</evidence>
<accession>A0ABW2SV59</accession>
<comment type="caution">
    <text evidence="1">The sequence shown here is derived from an EMBL/GenBank/DDBJ whole genome shotgun (WGS) entry which is preliminary data.</text>
</comment>
<dbReference type="InterPro" id="IPR036736">
    <property type="entry name" value="ACP-like_sf"/>
</dbReference>
<protein>
    <recommendedName>
        <fullName evidence="3">Phosphopantetheine-binding protein</fullName>
    </recommendedName>
</protein>
<evidence type="ECO:0000313" key="1">
    <source>
        <dbReference type="EMBL" id="MFC7600149.1"/>
    </source>
</evidence>
<organism evidence="1 2">
    <name type="scientific">Streptosporangium amethystogenes subsp. fukuiense</name>
    <dbReference type="NCBI Taxonomy" id="698418"/>
    <lineage>
        <taxon>Bacteria</taxon>
        <taxon>Bacillati</taxon>
        <taxon>Actinomycetota</taxon>
        <taxon>Actinomycetes</taxon>
        <taxon>Streptosporangiales</taxon>
        <taxon>Streptosporangiaceae</taxon>
        <taxon>Streptosporangium</taxon>
    </lineage>
</organism>
<dbReference type="RefSeq" id="WP_343971342.1">
    <property type="nucleotide sequence ID" value="NZ_BAAAGK010000088.1"/>
</dbReference>